<evidence type="ECO:0000256" key="1">
    <source>
        <dbReference type="SAM" id="MobiDB-lite"/>
    </source>
</evidence>
<dbReference type="InterPro" id="IPR003010">
    <property type="entry name" value="C-N_Hydrolase"/>
</dbReference>
<dbReference type="PANTHER" id="PTHR11750">
    <property type="entry name" value="PROTEIN N-TERMINAL AMIDASE"/>
    <property type="match status" value="1"/>
</dbReference>
<dbReference type="GO" id="GO:0030163">
    <property type="term" value="P:protein catabolic process"/>
    <property type="evidence" value="ECO:0007669"/>
    <property type="project" value="TreeGrafter"/>
</dbReference>
<feature type="region of interest" description="Disordered" evidence="1">
    <location>
        <begin position="835"/>
        <end position="855"/>
    </location>
</feature>
<feature type="domain" description="CN hydrolase" evidence="2">
    <location>
        <begin position="1"/>
        <end position="280"/>
    </location>
</feature>
<dbReference type="GO" id="GO:0008418">
    <property type="term" value="F:protein-N-terminal asparagine amidohydrolase activity"/>
    <property type="evidence" value="ECO:0007669"/>
    <property type="project" value="InterPro"/>
</dbReference>
<evidence type="ECO:0000259" key="2">
    <source>
        <dbReference type="PROSITE" id="PS50263"/>
    </source>
</evidence>
<dbReference type="AlphaFoldDB" id="A0AAX6MH24"/>
<dbReference type="Pfam" id="PF00795">
    <property type="entry name" value="CN_hydrolase"/>
    <property type="match status" value="1"/>
</dbReference>
<feature type="compositionally biased region" description="Basic and acidic residues" evidence="1">
    <location>
        <begin position="607"/>
        <end position="627"/>
    </location>
</feature>
<sequence>MRIGCLQFAPKLGDVNNNLNRADAVLSKANPENLDLLCLPELSFTGYNFKSLQEISPFLEPQGSGVTALWARTVALKYNCATIVGYPESCDVKAKWPTGPEYYNSAIIVNSEGETIGNYRKNFLYYTDETWALEGGEGFWQGSIPGLGNTSLGICMDINPYKFEAPFHAFEFAFHVLEMGSNLVVLTMAWLTREDGRMFSRMPNEPDLDTLTYWVTRLEPLIRAESEDEIIVVFANRCGIEDDAVYAGTSAVIGIKDGEVNVYGILGRGEKELLVVDTEAAPYAKLVYRPDDNASGVASTDDDKSKDGSNNRSTRPDKEDPPKRSEQSKPTGGSGSTNTPTTQTSKHSDSYNISNKTPQPVSPLSESTLAKYESISPSSATKDYDYVPLGRGPRAGSDRSTKSLQGSIVSGHSGTSRKSKGSSRTRASKESLDSKGLASRRSSSRKVKASSPRIKVPPLKSANDSIPTPTAPSPTPLAVRPKLSIPKDAHKRPHIPTPHPDSGRKDELSMEQQNAIMTPTTAFDDLSPQFPTRSFWAPSDSRLRNSIELHNQSPILTGSSKSPKSATKNTSRVGLGIKGKNSKPIGKDTVNVSSPKSRVSSRSKRRERSDSALDQRPDSTRLARRLDTMSPQPDSLVRQEADTSSPYPDRPSSPKSRNASRNRPANPVLDDGPIKQQYFDARGASIPIGASPSIHNSSAVKGPSAMFRPDNRMSNVESTYRPMAHASRSRSNSYKAQSPSVQGAVVNSWQPRAISRGRQRVPKDLTGAFNYTDINGRSGSPKWSVQGDVDSEDDDEIVEEIIVRRSPSCAIHGDRHTHAGTPGQEASLYPKNCNEETHDLPRVIPEPEGPSSIPSVTGTPMESLDSDLEAQSDLYDSSTDALPGEEGLLTAPWFLFDPKTPKAMVFDVEENNVTTNTPRSAPFVQPLKIAKHIGQEALSKVRPKSAVW</sequence>
<gene>
    <name evidence="3" type="ORF">Daesc_006279</name>
</gene>
<evidence type="ECO:0000313" key="3">
    <source>
        <dbReference type="EMBL" id="KAK6951756.1"/>
    </source>
</evidence>
<organism evidence="3 4">
    <name type="scientific">Daldinia eschscholtzii</name>
    <dbReference type="NCBI Taxonomy" id="292717"/>
    <lineage>
        <taxon>Eukaryota</taxon>
        <taxon>Fungi</taxon>
        <taxon>Dikarya</taxon>
        <taxon>Ascomycota</taxon>
        <taxon>Pezizomycotina</taxon>
        <taxon>Sordariomycetes</taxon>
        <taxon>Xylariomycetidae</taxon>
        <taxon>Xylariales</taxon>
        <taxon>Hypoxylaceae</taxon>
        <taxon>Daldinia</taxon>
    </lineage>
</organism>
<dbReference type="PROSITE" id="PS50263">
    <property type="entry name" value="CN_HYDROLASE"/>
    <property type="match status" value="1"/>
</dbReference>
<protein>
    <recommendedName>
        <fullName evidence="2">CN hydrolase domain-containing protein</fullName>
    </recommendedName>
</protein>
<comment type="caution">
    <text evidence="3">The sequence shown here is derived from an EMBL/GenBank/DDBJ whole genome shotgun (WGS) entry which is preliminary data.</text>
</comment>
<dbReference type="Proteomes" id="UP001369815">
    <property type="component" value="Unassembled WGS sequence"/>
</dbReference>
<dbReference type="InterPro" id="IPR039703">
    <property type="entry name" value="Nta1"/>
</dbReference>
<feature type="compositionally biased region" description="Polar residues" evidence="1">
    <location>
        <begin position="350"/>
        <end position="368"/>
    </location>
</feature>
<name>A0AAX6MH24_9PEZI</name>
<feature type="compositionally biased region" description="Polar residues" evidence="1">
    <location>
        <begin position="548"/>
        <end position="572"/>
    </location>
</feature>
<dbReference type="Gene3D" id="3.60.110.10">
    <property type="entry name" value="Carbon-nitrogen hydrolase"/>
    <property type="match status" value="1"/>
</dbReference>
<feature type="region of interest" description="Disordered" evidence="1">
    <location>
        <begin position="291"/>
        <end position="673"/>
    </location>
</feature>
<dbReference type="PANTHER" id="PTHR11750:SF26">
    <property type="entry name" value="PROTEIN N-TERMINAL AMIDASE"/>
    <property type="match status" value="1"/>
</dbReference>
<feature type="region of interest" description="Disordered" evidence="1">
    <location>
        <begin position="689"/>
        <end position="710"/>
    </location>
</feature>
<keyword evidence="4" id="KW-1185">Reference proteome</keyword>
<feature type="compositionally biased region" description="Polar residues" evidence="1">
    <location>
        <begin position="729"/>
        <end position="743"/>
    </location>
</feature>
<dbReference type="GO" id="GO:0070773">
    <property type="term" value="F:protein-N-terminal glutamine amidohydrolase activity"/>
    <property type="evidence" value="ECO:0007669"/>
    <property type="project" value="InterPro"/>
</dbReference>
<feature type="compositionally biased region" description="Polar residues" evidence="1">
    <location>
        <begin position="653"/>
        <end position="663"/>
    </location>
</feature>
<proteinExistence type="predicted"/>
<feature type="compositionally biased region" description="Polar residues" evidence="1">
    <location>
        <begin position="510"/>
        <end position="521"/>
    </location>
</feature>
<feature type="compositionally biased region" description="Basic and acidic residues" evidence="1">
    <location>
        <begin position="301"/>
        <end position="327"/>
    </location>
</feature>
<dbReference type="EMBL" id="JBANMG010000006">
    <property type="protein sequence ID" value="KAK6951756.1"/>
    <property type="molecule type" value="Genomic_DNA"/>
</dbReference>
<feature type="compositionally biased region" description="Low complexity" evidence="1">
    <location>
        <begin position="336"/>
        <end position="345"/>
    </location>
</feature>
<dbReference type="CDD" id="cd07566">
    <property type="entry name" value="ScNTA1_like"/>
    <property type="match status" value="1"/>
</dbReference>
<dbReference type="InterPro" id="IPR036526">
    <property type="entry name" value="C-N_Hydrolase_sf"/>
</dbReference>
<accession>A0AAX6MH24</accession>
<dbReference type="SUPFAM" id="SSF56317">
    <property type="entry name" value="Carbon-nitrogen hydrolase"/>
    <property type="match status" value="1"/>
</dbReference>
<reference evidence="3 4" key="1">
    <citation type="journal article" date="2024" name="Front Chem Biol">
        <title>Unveiling the potential of Daldinia eschscholtzii MFLUCC 19-0629 through bioactivity and bioinformatics studies for enhanced sustainable agriculture production.</title>
        <authorList>
            <person name="Brooks S."/>
            <person name="Weaver J.A."/>
            <person name="Klomchit A."/>
            <person name="Alharthi S.A."/>
            <person name="Onlamun T."/>
            <person name="Nurani R."/>
            <person name="Vong T.K."/>
            <person name="Alberti F."/>
            <person name="Greco C."/>
        </authorList>
    </citation>
    <scope>NUCLEOTIDE SEQUENCE [LARGE SCALE GENOMIC DNA]</scope>
    <source>
        <strain evidence="3">MFLUCC 19-0629</strain>
    </source>
</reference>
<feature type="region of interest" description="Disordered" evidence="1">
    <location>
        <begin position="722"/>
        <end position="743"/>
    </location>
</feature>
<evidence type="ECO:0000313" key="4">
    <source>
        <dbReference type="Proteomes" id="UP001369815"/>
    </source>
</evidence>